<protein>
    <recommendedName>
        <fullName evidence="3">Threonyl-tRNA synthetase</fullName>
    </recommendedName>
</protein>
<evidence type="ECO:0000313" key="1">
    <source>
        <dbReference type="EMBL" id="ALC16324.1"/>
    </source>
</evidence>
<dbReference type="RefSeq" id="WP_053550442.1">
    <property type="nucleotide sequence ID" value="NZ_CP010802.1"/>
</dbReference>
<dbReference type="KEGG" id="des:DSOUD_1545"/>
<dbReference type="AlphaFoldDB" id="A0A0M5INI6"/>
<organism evidence="1 2">
    <name type="scientific">Desulfuromonas soudanensis</name>
    <dbReference type="NCBI Taxonomy" id="1603606"/>
    <lineage>
        <taxon>Bacteria</taxon>
        <taxon>Pseudomonadati</taxon>
        <taxon>Thermodesulfobacteriota</taxon>
        <taxon>Desulfuromonadia</taxon>
        <taxon>Desulfuromonadales</taxon>
        <taxon>Desulfuromonadaceae</taxon>
        <taxon>Desulfuromonas</taxon>
    </lineage>
</organism>
<evidence type="ECO:0000313" key="2">
    <source>
        <dbReference type="Proteomes" id="UP000057158"/>
    </source>
</evidence>
<dbReference type="Proteomes" id="UP000057158">
    <property type="component" value="Chromosome"/>
</dbReference>
<name>A0A0M5INI6_9BACT</name>
<sequence>MNTAKDEVRELLDKLPENCSLEDVQYHLYVIEKIKHGLQVAEEQGTLTQEEAEARLKKWLIE</sequence>
<dbReference type="EMBL" id="CP010802">
    <property type="protein sequence ID" value="ALC16324.1"/>
    <property type="molecule type" value="Genomic_DNA"/>
</dbReference>
<reference evidence="1 2" key="1">
    <citation type="submission" date="2015-07" db="EMBL/GenBank/DDBJ databases">
        <title>Isolation and Genomic Characterization of a Novel Halophilic Metal-Reducing Deltaproteobacterium from the Deep Subsurface.</title>
        <authorList>
            <person name="Badalamenti J.P."/>
            <person name="Summers Z.M."/>
            <person name="Gralnick J.A."/>
            <person name="Bond D.R."/>
        </authorList>
    </citation>
    <scope>NUCLEOTIDE SEQUENCE [LARGE SCALE GENOMIC DNA]</scope>
    <source>
        <strain evidence="1 2">WTL</strain>
    </source>
</reference>
<dbReference type="PATRIC" id="fig|1603606.3.peg.1683"/>
<dbReference type="STRING" id="1603606.DSOUD_1545"/>
<proteinExistence type="predicted"/>
<keyword evidence="2" id="KW-1185">Reference proteome</keyword>
<gene>
    <name evidence="1" type="ORF">DSOUD_1545</name>
</gene>
<dbReference type="OrthoDB" id="5422155at2"/>
<evidence type="ECO:0008006" key="3">
    <source>
        <dbReference type="Google" id="ProtNLM"/>
    </source>
</evidence>
<accession>A0A0M5INI6</accession>